<dbReference type="Proteomes" id="UP000243975">
    <property type="component" value="Unassembled WGS sequence"/>
</dbReference>
<proteinExistence type="predicted"/>
<sequence>KIQSCNTVPVLYTIEKERGKYGNNLYYKLFTCNSGDRPSSECESGQKGELVSGVLALTVQRLRNMLVNLLLLPLPTVQQITSLWFRRRNDRICFRLTISNKRRVHHQGIHNSTTKQVHIERPCLLFQDLKGCFCIAWAKELPTPLPASGSSGILRSCIGEDSMRSLVIDVTEDSSSLPFGLRGFSIPLNTPLMDRNGWLTLSLSVNMMETSDICQAMVTIIMTERRQCVIKFCLFTYLSSFAIFSSSSSSSNLGTFLLTLVATSSPMESNLEIARKANPSVLASGSVSNLSNC</sequence>
<accession>A0A118JYI1</accession>
<dbReference type="EMBL" id="LEKV01003817">
    <property type="protein sequence ID" value="KVH97837.1"/>
    <property type="molecule type" value="Genomic_DNA"/>
</dbReference>
<gene>
    <name evidence="1" type="ORF">Ccrd_000035</name>
</gene>
<organism evidence="1 2">
    <name type="scientific">Cynara cardunculus var. scolymus</name>
    <name type="common">Globe artichoke</name>
    <name type="synonym">Cynara scolymus</name>
    <dbReference type="NCBI Taxonomy" id="59895"/>
    <lineage>
        <taxon>Eukaryota</taxon>
        <taxon>Viridiplantae</taxon>
        <taxon>Streptophyta</taxon>
        <taxon>Embryophyta</taxon>
        <taxon>Tracheophyta</taxon>
        <taxon>Spermatophyta</taxon>
        <taxon>Magnoliopsida</taxon>
        <taxon>eudicotyledons</taxon>
        <taxon>Gunneridae</taxon>
        <taxon>Pentapetalae</taxon>
        <taxon>asterids</taxon>
        <taxon>campanulids</taxon>
        <taxon>Asterales</taxon>
        <taxon>Asteraceae</taxon>
        <taxon>Carduoideae</taxon>
        <taxon>Cardueae</taxon>
        <taxon>Carduinae</taxon>
        <taxon>Cynara</taxon>
    </lineage>
</organism>
<evidence type="ECO:0000313" key="2">
    <source>
        <dbReference type="Proteomes" id="UP000243975"/>
    </source>
</evidence>
<reference evidence="1 2" key="1">
    <citation type="journal article" date="2016" name="Sci. Rep.">
        <title>The genome sequence of the outbreeding globe artichoke constructed de novo incorporating a phase-aware low-pass sequencing strategy of F1 progeny.</title>
        <authorList>
            <person name="Scaglione D."/>
            <person name="Reyes-Chin-Wo S."/>
            <person name="Acquadro A."/>
            <person name="Froenicke L."/>
            <person name="Portis E."/>
            <person name="Beitel C."/>
            <person name="Tirone M."/>
            <person name="Mauro R."/>
            <person name="Lo Monaco A."/>
            <person name="Mauromicale G."/>
            <person name="Faccioli P."/>
            <person name="Cattivelli L."/>
            <person name="Rieseberg L."/>
            <person name="Michelmore R."/>
            <person name="Lanteri S."/>
        </authorList>
    </citation>
    <scope>NUCLEOTIDE SEQUENCE [LARGE SCALE GENOMIC DNA]</scope>
    <source>
        <strain evidence="1">2C</strain>
    </source>
</reference>
<comment type="caution">
    <text evidence="1">The sequence shown here is derived from an EMBL/GenBank/DDBJ whole genome shotgun (WGS) entry which is preliminary data.</text>
</comment>
<feature type="non-terminal residue" evidence="1">
    <location>
        <position position="1"/>
    </location>
</feature>
<protein>
    <submittedName>
        <fullName evidence="1">Uncharacterized protein</fullName>
    </submittedName>
</protein>
<feature type="non-terminal residue" evidence="1">
    <location>
        <position position="293"/>
    </location>
</feature>
<evidence type="ECO:0000313" key="1">
    <source>
        <dbReference type="EMBL" id="KVH97837.1"/>
    </source>
</evidence>
<keyword evidence="2" id="KW-1185">Reference proteome</keyword>
<dbReference type="Gramene" id="KVH97837">
    <property type="protein sequence ID" value="KVH97837"/>
    <property type="gene ID" value="Ccrd_000035"/>
</dbReference>
<dbReference type="AlphaFoldDB" id="A0A118JYI1"/>
<name>A0A118JYI1_CYNCS</name>